<dbReference type="InterPro" id="IPR007452">
    <property type="entry name" value="TamB_C"/>
</dbReference>
<keyword evidence="2" id="KW-0812">Transmembrane</keyword>
<evidence type="ECO:0000313" key="7">
    <source>
        <dbReference type="EMBL" id="MFA0570217.1"/>
    </source>
</evidence>
<sequence length="1257" mass="135252">MIKVMARWAKWSSISLISLLLAVVVFLATILFTNPGLNLVLWGAEKALPQLRVTETSGALFPRFTLHNLSFEDESLHVDTKLEMVTLAINPRCLLDPALCVDEIAIQGLDFTLSDLPEPTEDPAPETPPAKSIATPLPIMVNRIALSDINLNILGNQVGWALFSTAFKMNGDRLTIAPTVLSDLSVELASSESADTQENAEETQSQTAKSEPQPIVLPEVWIPINIALQRFDLNRFTLNQEAPVIVNHLGVEAKIGGNVVDVTTLELDVPQASANLSTRVELVGGYPIELSLDALVKETDISGQTVNIQANGSVAKLHFDSRFSDVIQAELSGNIQPLEPTLPFDLTLNNGVAQWPLKGKSDISVDIAQLKTSGSLDGYTLLLDTDIAGKDIPDLAVDLKGKGTLDQIDLESLTLGTLGGEVRGKVMANWAAPINWTADIALKDIQPGLQWPNAEGNISGKLQTSGELTEAGGWAVELPMLDIDGILRDYPLNIEGQLNASDKKATGEPKITTQGLVLSHGPNALHAKGTLDKTWNMDVEVNFPELAKSVPELAGKLLGEIHLTGQFMEPEADLSLNLEQVNWNDEATLEKLVLSGSVTPLPHPSADLTLSATGMAYQENTIDNVQLNVKGGEKSHELTLDVVSNIVSTSLAISGELTQKPSMIWNGALERMKVTSEQGSWLLDKSVSIKADVDKESVMVQNHCWTQAGSSVCLTEDATVGKAGEAKLAINQFNFDQIKQYIPEGTNVEGMVNATADAKWAEGAAPEVLLKVILPKGEAIQNLGEPVTIGWETIALNAEVKDNQLSADWMLDVTDNGDISGKLFLPDVLIEDKTVDAEFKLTTFNLDFLEPILGQYSLLQAELQSEIAVKGALMHPQVFGQFSVDGIQVKGDITPIDVNSGKVQLDFDGYNASVNADIITPDGKLEVEGSGDWQDLKDWNSNLRIFAEELKVNLPPMVKIKVVPDMTIDITPKLAKITGDISLPWGRIVVEELPPSAVGVSKDQVVLNENLEADDSANSIPFDVETNINISIGDDFQLAAFGLEGGLIGKLNVAQKDKGPFITGEVNIADGTYQSFGQDLVIKEGKILMNGPVDQPYVTINAIRNPDNTQDDVTAGVRVTGPATEPQIEIYSDPVMAQANALSYLLRGQDIDGESGGGSMTTTLIGLSLAKSGKVVGEIGEAFGVQDLQLDTAGSGDDSQVTVSGYILPGLQVKYGVGIFNSLGEFTVRYRLMQDLYVEAVSGLDSAVDLLYQFEFD</sequence>
<dbReference type="RefSeq" id="WP_372267614.1">
    <property type="nucleotide sequence ID" value="NZ_JBFRUW010000073.1"/>
</dbReference>
<keyword evidence="8" id="KW-1185">Reference proteome</keyword>
<evidence type="ECO:0000256" key="3">
    <source>
        <dbReference type="ARBA" id="ARBA00022989"/>
    </source>
</evidence>
<dbReference type="EMBL" id="JBFRUW010000073">
    <property type="protein sequence ID" value="MFA0570217.1"/>
    <property type="molecule type" value="Genomic_DNA"/>
</dbReference>
<dbReference type="Proteomes" id="UP001570417">
    <property type="component" value="Unassembled WGS sequence"/>
</dbReference>
<dbReference type="Pfam" id="PF04357">
    <property type="entry name" value="TamB"/>
    <property type="match status" value="1"/>
</dbReference>
<organism evidence="7 8">
    <name type="scientific">Vibrio gallaecicus</name>
    <dbReference type="NCBI Taxonomy" id="552386"/>
    <lineage>
        <taxon>Bacteria</taxon>
        <taxon>Pseudomonadati</taxon>
        <taxon>Pseudomonadota</taxon>
        <taxon>Gammaproteobacteria</taxon>
        <taxon>Vibrionales</taxon>
        <taxon>Vibrionaceae</taxon>
        <taxon>Vibrio</taxon>
    </lineage>
</organism>
<comment type="caution">
    <text evidence="7">The sequence shown here is derived from an EMBL/GenBank/DDBJ whole genome shotgun (WGS) entry which is preliminary data.</text>
</comment>
<protein>
    <submittedName>
        <fullName evidence="7">Translocation/assembly module TamB domain-containing protein</fullName>
    </submittedName>
</protein>
<dbReference type="PANTHER" id="PTHR36985">
    <property type="entry name" value="TRANSLOCATION AND ASSEMBLY MODULE SUBUNIT TAMB"/>
    <property type="match status" value="1"/>
</dbReference>
<keyword evidence="4" id="KW-0472">Membrane</keyword>
<accession>A0ABV4NG35</accession>
<evidence type="ECO:0000313" key="8">
    <source>
        <dbReference type="Proteomes" id="UP001570417"/>
    </source>
</evidence>
<dbReference type="PANTHER" id="PTHR36985:SF1">
    <property type="entry name" value="TRANSLOCATION AND ASSEMBLY MODULE SUBUNIT TAMB"/>
    <property type="match status" value="1"/>
</dbReference>
<evidence type="ECO:0000256" key="1">
    <source>
        <dbReference type="ARBA" id="ARBA00004167"/>
    </source>
</evidence>
<evidence type="ECO:0000256" key="5">
    <source>
        <dbReference type="SAM" id="MobiDB-lite"/>
    </source>
</evidence>
<evidence type="ECO:0000256" key="4">
    <source>
        <dbReference type="ARBA" id="ARBA00023136"/>
    </source>
</evidence>
<gene>
    <name evidence="7" type="ORF">AB4566_18285</name>
</gene>
<name>A0ABV4NG35_9VIBR</name>
<proteinExistence type="predicted"/>
<reference evidence="7 8" key="1">
    <citation type="journal article" date="2024" name="ISME J.">
        <title>Tailless and filamentous prophages are predominant in marine Vibrio.</title>
        <authorList>
            <person name="Steensen K."/>
            <person name="Seneca J."/>
            <person name="Bartlau N."/>
            <person name="Yu X.A."/>
            <person name="Hussain F.A."/>
            <person name="Polz M.F."/>
        </authorList>
    </citation>
    <scope>NUCLEOTIDE SEQUENCE [LARGE SCALE GENOMIC DNA]</scope>
    <source>
        <strain evidence="7 8">10N.222.51.A1</strain>
    </source>
</reference>
<keyword evidence="3" id="KW-1133">Transmembrane helix</keyword>
<feature type="domain" description="Translocation and assembly module TamB C-terminal" evidence="6">
    <location>
        <begin position="922"/>
        <end position="1256"/>
    </location>
</feature>
<comment type="subcellular location">
    <subcellularLocation>
        <location evidence="1">Membrane</location>
        <topology evidence="1">Single-pass membrane protein</topology>
    </subcellularLocation>
</comment>
<feature type="compositionally biased region" description="Polar residues" evidence="5">
    <location>
        <begin position="191"/>
        <end position="210"/>
    </location>
</feature>
<evidence type="ECO:0000259" key="6">
    <source>
        <dbReference type="Pfam" id="PF04357"/>
    </source>
</evidence>
<feature type="region of interest" description="Disordered" evidence="5">
    <location>
        <begin position="191"/>
        <end position="212"/>
    </location>
</feature>
<evidence type="ECO:0000256" key="2">
    <source>
        <dbReference type="ARBA" id="ARBA00022692"/>
    </source>
</evidence>